<dbReference type="Proteomes" id="UP000422989">
    <property type="component" value="Chromosome"/>
</dbReference>
<dbReference type="GO" id="GO:0008795">
    <property type="term" value="F:NAD+ synthase activity"/>
    <property type="evidence" value="ECO:0007669"/>
    <property type="project" value="UniProtKB-UniRule"/>
</dbReference>
<dbReference type="Pfam" id="PF02540">
    <property type="entry name" value="NAD_synthase"/>
    <property type="match status" value="2"/>
</dbReference>
<feature type="binding site" evidence="8">
    <location>
        <position position="199"/>
    </location>
    <ligand>
        <name>Mg(2+)</name>
        <dbReference type="ChEBI" id="CHEBI:18420"/>
    </ligand>
</feature>
<feature type="binding site" evidence="8">
    <location>
        <position position="44"/>
    </location>
    <ligand>
        <name>Mg(2+)</name>
        <dbReference type="ChEBI" id="CHEBI:18420"/>
    </ligand>
</feature>
<keyword evidence="2 8" id="KW-0436">Ligase</keyword>
<keyword evidence="13" id="KW-1185">Reference proteome</keyword>
<feature type="binding site" evidence="8">
    <location>
        <position position="194"/>
    </location>
    <ligand>
        <name>ATP</name>
        <dbReference type="ChEBI" id="CHEBI:30616"/>
    </ligand>
</feature>
<gene>
    <name evidence="8 12" type="primary">nadE</name>
    <name evidence="12" type="ORF">D7D94_09230</name>
</gene>
<dbReference type="InterPro" id="IPR014729">
    <property type="entry name" value="Rossmann-like_a/b/a_fold"/>
</dbReference>
<evidence type="ECO:0000256" key="10">
    <source>
        <dbReference type="RuleBase" id="RU003812"/>
    </source>
</evidence>
<comment type="subunit">
    <text evidence="8">Homodimer.</text>
</comment>
<evidence type="ECO:0000256" key="2">
    <source>
        <dbReference type="ARBA" id="ARBA00022598"/>
    </source>
</evidence>
<evidence type="ECO:0000256" key="4">
    <source>
        <dbReference type="ARBA" id="ARBA00022741"/>
    </source>
</evidence>
<keyword evidence="3 8" id="KW-0479">Metal-binding</keyword>
<evidence type="ECO:0000256" key="9">
    <source>
        <dbReference type="RuleBase" id="RU003811"/>
    </source>
</evidence>
<dbReference type="CDD" id="cd00553">
    <property type="entry name" value="NAD_synthase"/>
    <property type="match status" value="1"/>
</dbReference>
<dbReference type="InterPro" id="IPR003694">
    <property type="entry name" value="NAD_synthase"/>
</dbReference>
<comment type="function">
    <text evidence="8">Catalyzes the ATP-dependent amidation of deamido-NAD to form NAD. Uses ammonia as a nitrogen source.</text>
</comment>
<sequence length="324" mass="35921">MTFGPETLAIDEEAEVERITASLRDYAARHRRRGAVLGVSGGIDSSVVAALCVRAFGPERVFAVHMPERESSDDTLGFSTSLTEWLGVESRVEDLTDILTAAGAYGRRDAAIRRVLPDYGEGWKSKIVLPSVVDSDAFRIYSVVAEAPDGTRVTQRLTTEAYLEIVAATNTKQRVRKMTEYGDADRLNYIVAGTPNRLEYDQGFFVKLGDGAADVKPIAHLYKSQVYALAAHLGVPDAIRERPSTTDTYSLEQSQEEFYFSLPYQRMDLCLYGLNHGVPVPEIAAATGLEDEQVERVFRDIVQKRRTTAYLHEPPVLVEPVSEV</sequence>
<dbReference type="RefSeq" id="WP_156242329.1">
    <property type="nucleotide sequence ID" value="NZ_BAAAZL010000004.1"/>
</dbReference>
<dbReference type="GO" id="GO:0009435">
    <property type="term" value="P:NAD+ biosynthetic process"/>
    <property type="evidence" value="ECO:0007669"/>
    <property type="project" value="UniProtKB-UniRule"/>
</dbReference>
<protein>
    <recommendedName>
        <fullName evidence="8 10">NH(3)-dependent NAD(+) synthetase</fullName>
        <ecNumber evidence="8 10">6.3.1.5</ecNumber>
    </recommendedName>
</protein>
<name>A0A6I6DYH0_9MICO</name>
<comment type="pathway">
    <text evidence="8">Cofactor biosynthesis; NAD(+) biosynthesis; NAD(+) from deamido-NAD(+) (ammonia route): step 1/1.</text>
</comment>
<feature type="binding site" evidence="8">
    <location>
        <position position="245"/>
    </location>
    <ligand>
        <name>ATP</name>
        <dbReference type="ChEBI" id="CHEBI:30616"/>
    </ligand>
</feature>
<dbReference type="EC" id="6.3.1.5" evidence="8 10"/>
<dbReference type="AlphaFoldDB" id="A0A6I6DYH0"/>
<dbReference type="GO" id="GO:0004359">
    <property type="term" value="F:glutaminase activity"/>
    <property type="evidence" value="ECO:0007669"/>
    <property type="project" value="InterPro"/>
</dbReference>
<evidence type="ECO:0000256" key="3">
    <source>
        <dbReference type="ARBA" id="ARBA00022723"/>
    </source>
</evidence>
<dbReference type="KEGG" id="moj:D7D94_09230"/>
<evidence type="ECO:0000313" key="12">
    <source>
        <dbReference type="EMBL" id="QGU27823.1"/>
    </source>
</evidence>
<comment type="catalytic activity">
    <reaction evidence="8 10">
        <text>deamido-NAD(+) + NH4(+) + ATP = AMP + diphosphate + NAD(+) + H(+)</text>
        <dbReference type="Rhea" id="RHEA:21188"/>
        <dbReference type="ChEBI" id="CHEBI:15378"/>
        <dbReference type="ChEBI" id="CHEBI:28938"/>
        <dbReference type="ChEBI" id="CHEBI:30616"/>
        <dbReference type="ChEBI" id="CHEBI:33019"/>
        <dbReference type="ChEBI" id="CHEBI:57540"/>
        <dbReference type="ChEBI" id="CHEBI:58437"/>
        <dbReference type="ChEBI" id="CHEBI:456215"/>
        <dbReference type="EC" id="6.3.1.5"/>
    </reaction>
</comment>
<dbReference type="NCBIfam" id="NF002048">
    <property type="entry name" value="PRK00876.1"/>
    <property type="match status" value="1"/>
</dbReference>
<dbReference type="PANTHER" id="PTHR23090:SF9">
    <property type="entry name" value="GLUTAMINE-DEPENDENT NAD(+) SYNTHETASE"/>
    <property type="match status" value="1"/>
</dbReference>
<comment type="similarity">
    <text evidence="1 8 9">Belongs to the NAD synthetase family.</text>
</comment>
<dbReference type="InterPro" id="IPR022926">
    <property type="entry name" value="NH(3)-dep_NAD(+)_synth"/>
</dbReference>
<feature type="binding site" description="in other chain" evidence="8">
    <location>
        <position position="207"/>
    </location>
    <ligand>
        <name>deamido-NAD(+)</name>
        <dbReference type="ChEBI" id="CHEBI:58437"/>
        <note>ligand shared between two neighboring subunits</note>
    </ligand>
</feature>
<organism evidence="12 13">
    <name type="scientific">Microbacterium oryzae</name>
    <dbReference type="NCBI Taxonomy" id="743009"/>
    <lineage>
        <taxon>Bacteria</taxon>
        <taxon>Bacillati</taxon>
        <taxon>Actinomycetota</taxon>
        <taxon>Actinomycetes</taxon>
        <taxon>Micrococcales</taxon>
        <taxon>Microbacteriaceae</taxon>
        <taxon>Microbacterium</taxon>
    </lineage>
</organism>
<evidence type="ECO:0000256" key="1">
    <source>
        <dbReference type="ARBA" id="ARBA00005859"/>
    </source>
</evidence>
<dbReference type="UniPathway" id="UPA00253">
    <property type="reaction ID" value="UER00333"/>
</dbReference>
<dbReference type="GO" id="GO:0005737">
    <property type="term" value="C:cytoplasm"/>
    <property type="evidence" value="ECO:0007669"/>
    <property type="project" value="InterPro"/>
</dbReference>
<feature type="domain" description="NAD/GMP synthase" evidence="11">
    <location>
        <begin position="16"/>
        <end position="102"/>
    </location>
</feature>
<dbReference type="InterPro" id="IPR022310">
    <property type="entry name" value="NAD/GMP_synthase"/>
</dbReference>
<evidence type="ECO:0000259" key="11">
    <source>
        <dbReference type="Pfam" id="PF02540"/>
    </source>
</evidence>
<feature type="binding site" description="in other chain" evidence="8">
    <location>
        <position position="174"/>
    </location>
    <ligand>
        <name>deamido-NAD(+)</name>
        <dbReference type="ChEBI" id="CHEBI:58437"/>
        <note>ligand shared between two neighboring subunits</note>
    </ligand>
</feature>
<accession>A0A6I6DYH0</accession>
<reference evidence="12 13" key="1">
    <citation type="submission" date="2018-09" db="EMBL/GenBank/DDBJ databases">
        <title>Whole genome sequencing of Microbacterium oryzae strain MB-10T.</title>
        <authorList>
            <person name="Das S.K."/>
        </authorList>
    </citation>
    <scope>NUCLEOTIDE SEQUENCE [LARGE SCALE GENOMIC DNA]</scope>
    <source>
        <strain evidence="12 13">MB-10</strain>
    </source>
</reference>
<dbReference type="HAMAP" id="MF_00193">
    <property type="entry name" value="NadE_ammonia_dep"/>
    <property type="match status" value="1"/>
</dbReference>
<keyword evidence="4 8" id="KW-0547">Nucleotide-binding</keyword>
<evidence type="ECO:0000256" key="7">
    <source>
        <dbReference type="ARBA" id="ARBA00023027"/>
    </source>
</evidence>
<dbReference type="SUPFAM" id="SSF52402">
    <property type="entry name" value="Adenine nucleotide alpha hydrolases-like"/>
    <property type="match status" value="1"/>
</dbReference>
<dbReference type="PANTHER" id="PTHR23090">
    <property type="entry name" value="NH 3 /GLUTAMINE-DEPENDENT NAD + SYNTHETASE"/>
    <property type="match status" value="1"/>
</dbReference>
<proteinExistence type="inferred from homology"/>
<dbReference type="GO" id="GO:0046872">
    <property type="term" value="F:metal ion binding"/>
    <property type="evidence" value="ECO:0007669"/>
    <property type="project" value="UniProtKB-KW"/>
</dbReference>
<keyword evidence="5 8" id="KW-0067">ATP-binding</keyword>
<keyword evidence="7 8" id="KW-0520">NAD</keyword>
<evidence type="ECO:0000256" key="6">
    <source>
        <dbReference type="ARBA" id="ARBA00022842"/>
    </source>
</evidence>
<feature type="binding site" evidence="8">
    <location>
        <position position="214"/>
    </location>
    <ligand>
        <name>deamido-NAD(+)</name>
        <dbReference type="ChEBI" id="CHEBI:58437"/>
        <note>ligand shared between two neighboring subunits</note>
    </ligand>
</feature>
<feature type="domain" description="NAD/GMP synthase" evidence="11">
    <location>
        <begin position="159"/>
        <end position="301"/>
    </location>
</feature>
<dbReference type="OrthoDB" id="9760188at2"/>
<dbReference type="EMBL" id="CP032550">
    <property type="protein sequence ID" value="QGU27823.1"/>
    <property type="molecule type" value="Genomic_DNA"/>
</dbReference>
<feature type="binding site" evidence="8">
    <location>
        <position position="223"/>
    </location>
    <ligand>
        <name>ATP</name>
        <dbReference type="ChEBI" id="CHEBI:30616"/>
    </ligand>
</feature>
<dbReference type="GO" id="GO:0005524">
    <property type="term" value="F:ATP binding"/>
    <property type="evidence" value="ECO:0007669"/>
    <property type="project" value="UniProtKB-UniRule"/>
</dbReference>
<keyword evidence="6 8" id="KW-0460">Magnesium</keyword>
<evidence type="ECO:0000256" key="8">
    <source>
        <dbReference type="HAMAP-Rule" id="MF_00193"/>
    </source>
</evidence>
<dbReference type="GO" id="GO:0003952">
    <property type="term" value="F:NAD+ synthase (glutamine-hydrolyzing) activity"/>
    <property type="evidence" value="ECO:0007669"/>
    <property type="project" value="InterPro"/>
</dbReference>
<dbReference type="NCBIfam" id="TIGR00552">
    <property type="entry name" value="nadE"/>
    <property type="match status" value="1"/>
</dbReference>
<evidence type="ECO:0000256" key="5">
    <source>
        <dbReference type="ARBA" id="ARBA00022840"/>
    </source>
</evidence>
<feature type="binding site" evidence="8">
    <location>
        <begin position="38"/>
        <end position="45"/>
    </location>
    <ligand>
        <name>ATP</name>
        <dbReference type="ChEBI" id="CHEBI:30616"/>
    </ligand>
</feature>
<evidence type="ECO:0000313" key="13">
    <source>
        <dbReference type="Proteomes" id="UP000422989"/>
    </source>
</evidence>
<dbReference type="Gene3D" id="3.40.50.620">
    <property type="entry name" value="HUPs"/>
    <property type="match status" value="1"/>
</dbReference>
<comment type="caution">
    <text evidence="8">Lacks conserved residue(s) required for the propagation of feature annotation.</text>
</comment>